<keyword evidence="2" id="KW-1185">Reference proteome</keyword>
<protein>
    <submittedName>
        <fullName evidence="3">Uncharacterized protein</fullName>
    </submittedName>
</protein>
<dbReference type="Proteomes" id="UP000887565">
    <property type="component" value="Unplaced"/>
</dbReference>
<organism evidence="2 3">
    <name type="scientific">Romanomermis culicivorax</name>
    <name type="common">Nematode worm</name>
    <dbReference type="NCBI Taxonomy" id="13658"/>
    <lineage>
        <taxon>Eukaryota</taxon>
        <taxon>Metazoa</taxon>
        <taxon>Ecdysozoa</taxon>
        <taxon>Nematoda</taxon>
        <taxon>Enoplea</taxon>
        <taxon>Dorylaimia</taxon>
        <taxon>Mermithida</taxon>
        <taxon>Mermithoidea</taxon>
        <taxon>Mermithidae</taxon>
        <taxon>Romanomermis</taxon>
    </lineage>
</organism>
<name>A0A915IIX5_ROMCU</name>
<feature type="region of interest" description="Disordered" evidence="1">
    <location>
        <begin position="1"/>
        <end position="23"/>
    </location>
</feature>
<sequence>MDFMGMQRPNFAPIEHGGSSSNTRSGRFLSTLKGIYNNEFQWSFVKGLVFFSFGVFAARKISELAIEEMAHH</sequence>
<accession>A0A915IIX5</accession>
<evidence type="ECO:0000313" key="2">
    <source>
        <dbReference type="Proteomes" id="UP000887565"/>
    </source>
</evidence>
<proteinExistence type="predicted"/>
<evidence type="ECO:0000313" key="3">
    <source>
        <dbReference type="WBParaSite" id="nRc.2.0.1.t14127-RA"/>
    </source>
</evidence>
<dbReference type="AlphaFoldDB" id="A0A915IIX5"/>
<evidence type="ECO:0000256" key="1">
    <source>
        <dbReference type="SAM" id="MobiDB-lite"/>
    </source>
</evidence>
<reference evidence="3" key="1">
    <citation type="submission" date="2022-11" db="UniProtKB">
        <authorList>
            <consortium name="WormBaseParasite"/>
        </authorList>
    </citation>
    <scope>IDENTIFICATION</scope>
</reference>
<dbReference type="WBParaSite" id="nRc.2.0.1.t14127-RA">
    <property type="protein sequence ID" value="nRc.2.0.1.t14127-RA"/>
    <property type="gene ID" value="nRc.2.0.1.g14127"/>
</dbReference>